<comment type="pathway">
    <text evidence="1 15">Amino-acid biosynthesis; L-methionine biosynthesis via de novo pathway; L-homoserine from L-aspartate: step 2/3.</text>
</comment>
<keyword evidence="7 15" id="KW-0028">Amino-acid biosynthesis</keyword>
<dbReference type="CDD" id="cd02316">
    <property type="entry name" value="VcASADH2_like_N"/>
    <property type="match status" value="1"/>
</dbReference>
<feature type="binding site" evidence="15">
    <location>
        <position position="314"/>
    </location>
    <ligand>
        <name>NADP(+)</name>
        <dbReference type="ChEBI" id="CHEBI:58349"/>
    </ligand>
</feature>
<dbReference type="SUPFAM" id="SSF55347">
    <property type="entry name" value="Glyceraldehyde-3-phosphate dehydrogenase-like, C-terminal domain"/>
    <property type="match status" value="1"/>
</dbReference>
<feature type="binding site" evidence="15">
    <location>
        <position position="234"/>
    </location>
    <ligand>
        <name>substrate</name>
    </ligand>
</feature>
<dbReference type="InterPro" id="IPR000534">
    <property type="entry name" value="Semialdehyde_DH_NAD-bd"/>
</dbReference>
<keyword evidence="13 15" id="KW-0486">Methionine biosynthesis</keyword>
<dbReference type="EMBL" id="JAFBDT010000019">
    <property type="protein sequence ID" value="MBM7562486.1"/>
    <property type="molecule type" value="Genomic_DNA"/>
</dbReference>
<reference evidence="17 18" key="1">
    <citation type="submission" date="2021-01" db="EMBL/GenBank/DDBJ databases">
        <title>Genomic Encyclopedia of Type Strains, Phase IV (KMG-IV): sequencing the most valuable type-strain genomes for metagenomic binning, comparative biology and taxonomic classification.</title>
        <authorList>
            <person name="Goeker M."/>
        </authorList>
    </citation>
    <scope>NUCLEOTIDE SEQUENCE [LARGE SCALE GENOMIC DNA]</scope>
    <source>
        <strain evidence="17 18">DSM 24436</strain>
    </source>
</reference>
<dbReference type="EC" id="1.2.1.11" evidence="6 15"/>
<dbReference type="PIRSF" id="PIRSF000148">
    <property type="entry name" value="ASA_dh"/>
    <property type="match status" value="1"/>
</dbReference>
<comment type="caution">
    <text evidence="17">The sequence shown here is derived from an EMBL/GenBank/DDBJ whole genome shotgun (WGS) entry which is preliminary data.</text>
</comment>
<evidence type="ECO:0000313" key="18">
    <source>
        <dbReference type="Proteomes" id="UP000767854"/>
    </source>
</evidence>
<protein>
    <recommendedName>
        <fullName evidence="6 15">Aspartate-semialdehyde dehydrogenase</fullName>
        <shortName evidence="15">ASA dehydrogenase</shortName>
        <shortName evidence="15">ASADH</shortName>
        <ecNumber evidence="6 15">1.2.1.11</ecNumber>
    </recommendedName>
    <alternativeName>
        <fullName evidence="15">Aspartate-beta-semialdehyde dehydrogenase</fullName>
    </alternativeName>
</protein>
<dbReference type="PANTHER" id="PTHR46278">
    <property type="entry name" value="DEHYDROGENASE, PUTATIVE-RELATED"/>
    <property type="match status" value="1"/>
</dbReference>
<feature type="active site" description="Acyl-thioester intermediate" evidence="15">
    <location>
        <position position="129"/>
    </location>
</feature>
<evidence type="ECO:0000256" key="3">
    <source>
        <dbReference type="ARBA" id="ARBA00005097"/>
    </source>
</evidence>
<feature type="binding site" evidence="15">
    <location>
        <position position="100"/>
    </location>
    <ligand>
        <name>phosphate</name>
        <dbReference type="ChEBI" id="CHEBI:43474"/>
    </ligand>
</feature>
<dbReference type="Proteomes" id="UP000767854">
    <property type="component" value="Unassembled WGS sequence"/>
</dbReference>
<keyword evidence="8 15" id="KW-0791">Threonine biosynthesis</keyword>
<sequence>MKTYTVAVVGALGVVGSAMIEILEEQNFPVKEFIPLDQADQVGKEVVFRGEKIKVKEATKGAFEGIDFAFFSAGGEASLELAPIAVEEGCVVIDNSSAWRMDPNVPLVIPEVNSHDLDWHHGIIANPNCSTIQMLVALKPIHDVYTIKRIVVSTYQAVSGSGKSAMEELQMQTQDLSQGIAPLVEVYPHQIAYNAIPHIDVFQNNGYTKEELKMVQETHKILDSAIKVSPTAVRIPVITGHAESINVETEKPFNIEAVKRLLEKSPGITLWDAPEKNRYPMPLDAAGKDEVFVGRIRRDDTLENGLNLWVVSDNLRKGAALNAIQIGLTLIHKTIGK</sequence>
<dbReference type="Gene3D" id="3.40.50.720">
    <property type="entry name" value="NAD(P)-binding Rossmann-like Domain"/>
    <property type="match status" value="1"/>
</dbReference>
<comment type="pathway">
    <text evidence="3 15">Amino-acid biosynthesis; L-threonine biosynthesis; L-threonine from L-aspartate: step 2/5.</text>
</comment>
<evidence type="ECO:0000256" key="1">
    <source>
        <dbReference type="ARBA" id="ARBA00005021"/>
    </source>
</evidence>
<dbReference type="InterPro" id="IPR012080">
    <property type="entry name" value="Asp_semialdehyde_DH"/>
</dbReference>
<name>A0ABS2MSW1_9FIRM</name>
<evidence type="ECO:0000256" key="4">
    <source>
        <dbReference type="ARBA" id="ARBA00010584"/>
    </source>
</evidence>
<proteinExistence type="inferred from homology"/>
<evidence type="ECO:0000259" key="16">
    <source>
        <dbReference type="SMART" id="SM00859"/>
    </source>
</evidence>
<dbReference type="SUPFAM" id="SSF51735">
    <property type="entry name" value="NAD(P)-binding Rossmann-fold domains"/>
    <property type="match status" value="1"/>
</dbReference>
<feature type="binding site" evidence="15">
    <location>
        <begin position="159"/>
        <end position="160"/>
    </location>
    <ligand>
        <name>NADP(+)</name>
        <dbReference type="ChEBI" id="CHEBI:58349"/>
    </ligand>
</feature>
<evidence type="ECO:0000256" key="15">
    <source>
        <dbReference type="HAMAP-Rule" id="MF_02121"/>
    </source>
</evidence>
<evidence type="ECO:0000256" key="10">
    <source>
        <dbReference type="ARBA" id="ARBA00022915"/>
    </source>
</evidence>
<dbReference type="InterPro" id="IPR005986">
    <property type="entry name" value="Asp_semialdehyde_DH_beta"/>
</dbReference>
<accession>A0ABS2MSW1</accession>
<keyword evidence="10 15" id="KW-0220">Diaminopimelate biosynthesis</keyword>
<evidence type="ECO:0000256" key="5">
    <source>
        <dbReference type="ARBA" id="ARBA00011738"/>
    </source>
</evidence>
<dbReference type="Gene3D" id="3.30.360.10">
    <property type="entry name" value="Dihydrodipicolinate Reductase, domain 2"/>
    <property type="match status" value="1"/>
</dbReference>
<feature type="binding site" evidence="15">
    <location>
        <position position="156"/>
    </location>
    <ligand>
        <name>substrate</name>
    </ligand>
</feature>
<dbReference type="HAMAP" id="MF_02121">
    <property type="entry name" value="ASADH"/>
    <property type="match status" value="1"/>
</dbReference>
<dbReference type="NCBIfam" id="TIGR01296">
    <property type="entry name" value="asd_B"/>
    <property type="match status" value="1"/>
</dbReference>
<evidence type="ECO:0000256" key="8">
    <source>
        <dbReference type="ARBA" id="ARBA00022697"/>
    </source>
</evidence>
<dbReference type="RefSeq" id="WP_204664916.1">
    <property type="nucleotide sequence ID" value="NZ_JAFBDT010000019.1"/>
</dbReference>
<evidence type="ECO:0000256" key="6">
    <source>
        <dbReference type="ARBA" id="ARBA00013120"/>
    </source>
</evidence>
<keyword evidence="9 15" id="KW-0521">NADP</keyword>
<comment type="catalytic activity">
    <reaction evidence="14 15">
        <text>L-aspartate 4-semialdehyde + phosphate + NADP(+) = 4-phospho-L-aspartate + NADPH + H(+)</text>
        <dbReference type="Rhea" id="RHEA:24284"/>
        <dbReference type="ChEBI" id="CHEBI:15378"/>
        <dbReference type="ChEBI" id="CHEBI:43474"/>
        <dbReference type="ChEBI" id="CHEBI:57535"/>
        <dbReference type="ChEBI" id="CHEBI:57783"/>
        <dbReference type="ChEBI" id="CHEBI:58349"/>
        <dbReference type="ChEBI" id="CHEBI:537519"/>
        <dbReference type="EC" id="1.2.1.11"/>
    </reaction>
</comment>
<dbReference type="CDD" id="cd18131">
    <property type="entry name" value="ASADH_C_bac_euk_like"/>
    <property type="match status" value="1"/>
</dbReference>
<comment type="pathway">
    <text evidence="2 15">Amino-acid biosynthesis; L-lysine biosynthesis via DAP pathway; (S)-tetrahydrodipicolinate from L-aspartate: step 2/4.</text>
</comment>
<dbReference type="NCBIfam" id="NF011456">
    <property type="entry name" value="PRK14874.1"/>
    <property type="match status" value="1"/>
</dbReference>
<dbReference type="Pfam" id="PF02774">
    <property type="entry name" value="Semialdhyde_dhC"/>
    <property type="match status" value="1"/>
</dbReference>
<keyword evidence="12 15" id="KW-0457">Lysine biosynthesis</keyword>
<keyword evidence="11 15" id="KW-0560">Oxidoreductase</keyword>
<dbReference type="Pfam" id="PF01118">
    <property type="entry name" value="Semialdhyde_dh"/>
    <property type="match status" value="1"/>
</dbReference>
<feature type="domain" description="Semialdehyde dehydrogenase NAD-binding" evidence="16">
    <location>
        <begin position="5"/>
        <end position="120"/>
    </location>
</feature>
<comment type="function">
    <text evidence="15">Catalyzes the NADPH-dependent formation of L-aspartate-semialdehyde (L-ASA) by the reductive dephosphorylation of L-aspartyl-4-phosphate.</text>
</comment>
<comment type="subunit">
    <text evidence="5 15">Homodimer.</text>
</comment>
<dbReference type="InterPro" id="IPR012280">
    <property type="entry name" value="Semialdhyde_DH_dimer_dom"/>
</dbReference>
<organism evidence="17 18">
    <name type="scientific">Fusibacter tunisiensis</name>
    <dbReference type="NCBI Taxonomy" id="1008308"/>
    <lineage>
        <taxon>Bacteria</taxon>
        <taxon>Bacillati</taxon>
        <taxon>Bacillota</taxon>
        <taxon>Clostridia</taxon>
        <taxon>Eubacteriales</taxon>
        <taxon>Eubacteriales Family XII. Incertae Sedis</taxon>
        <taxon>Fusibacter</taxon>
    </lineage>
</organism>
<dbReference type="InterPro" id="IPR036291">
    <property type="entry name" value="NAD(P)-bd_dom_sf"/>
</dbReference>
<comment type="caution">
    <text evidence="15">Lacks conserved residue(s) required for the propagation of feature annotation.</text>
</comment>
<evidence type="ECO:0000256" key="13">
    <source>
        <dbReference type="ARBA" id="ARBA00023167"/>
    </source>
</evidence>
<feature type="active site" description="Proton acceptor" evidence="15">
    <location>
        <position position="241"/>
    </location>
</feature>
<dbReference type="GO" id="GO:0004073">
    <property type="term" value="F:aspartate-semialdehyde dehydrogenase activity"/>
    <property type="evidence" value="ECO:0007669"/>
    <property type="project" value="UniProtKB-EC"/>
</dbReference>
<evidence type="ECO:0000256" key="2">
    <source>
        <dbReference type="ARBA" id="ARBA00005076"/>
    </source>
</evidence>
<evidence type="ECO:0000256" key="11">
    <source>
        <dbReference type="ARBA" id="ARBA00023002"/>
    </source>
</evidence>
<evidence type="ECO:0000313" key="17">
    <source>
        <dbReference type="EMBL" id="MBM7562486.1"/>
    </source>
</evidence>
<evidence type="ECO:0000256" key="7">
    <source>
        <dbReference type="ARBA" id="ARBA00022605"/>
    </source>
</evidence>
<evidence type="ECO:0000256" key="14">
    <source>
        <dbReference type="ARBA" id="ARBA00047891"/>
    </source>
</evidence>
<keyword evidence="18" id="KW-1185">Reference proteome</keyword>
<evidence type="ECO:0000256" key="12">
    <source>
        <dbReference type="ARBA" id="ARBA00023154"/>
    </source>
</evidence>
<dbReference type="PANTHER" id="PTHR46278:SF2">
    <property type="entry name" value="ASPARTATE-SEMIALDEHYDE DEHYDROGENASE"/>
    <property type="match status" value="1"/>
</dbReference>
<evidence type="ECO:0000256" key="9">
    <source>
        <dbReference type="ARBA" id="ARBA00022857"/>
    </source>
</evidence>
<dbReference type="SMART" id="SM00859">
    <property type="entry name" value="Semialdhyde_dh"/>
    <property type="match status" value="1"/>
</dbReference>
<comment type="similarity">
    <text evidence="4 15">Belongs to the aspartate-semialdehyde dehydrogenase family.</text>
</comment>
<gene>
    <name evidence="15" type="primary">asd</name>
    <name evidence="17" type="ORF">JOC49_002046</name>
</gene>